<evidence type="ECO:0000259" key="1">
    <source>
        <dbReference type="Pfam" id="PF09347"/>
    </source>
</evidence>
<dbReference type="EMBL" id="BMYV01000001">
    <property type="protein sequence ID" value="GGX65912.1"/>
    <property type="molecule type" value="Genomic_DNA"/>
</dbReference>
<proteinExistence type="predicted"/>
<dbReference type="PANTHER" id="PTHR31527">
    <property type="entry name" value="RE64534P"/>
    <property type="match status" value="1"/>
</dbReference>
<accession>A0A918KJV4</accession>
<protein>
    <recommendedName>
        <fullName evidence="1">DUF1989 domain-containing protein</fullName>
    </recommendedName>
</protein>
<organism evidence="2 3">
    <name type="scientific">Litorimonas cladophorae</name>
    <dbReference type="NCBI Taxonomy" id="1220491"/>
    <lineage>
        <taxon>Bacteria</taxon>
        <taxon>Pseudomonadati</taxon>
        <taxon>Pseudomonadota</taxon>
        <taxon>Alphaproteobacteria</taxon>
        <taxon>Maricaulales</taxon>
        <taxon>Robiginitomaculaceae</taxon>
    </lineage>
</organism>
<gene>
    <name evidence="2" type="ORF">GCM10011309_15240</name>
</gene>
<comment type="caution">
    <text evidence="2">The sequence shown here is derived from an EMBL/GenBank/DDBJ whole genome shotgun (WGS) entry which is preliminary data.</text>
</comment>
<dbReference type="PANTHER" id="PTHR31527:SF0">
    <property type="entry name" value="RE64534P"/>
    <property type="match status" value="1"/>
</dbReference>
<feature type="domain" description="DUF1989" evidence="1">
    <location>
        <begin position="2"/>
        <end position="148"/>
    </location>
</feature>
<name>A0A918KJV4_9PROT</name>
<dbReference type="InterPro" id="IPR018959">
    <property type="entry name" value="DUF1989"/>
</dbReference>
<dbReference type="Pfam" id="PF09347">
    <property type="entry name" value="DUF1989"/>
    <property type="match status" value="1"/>
</dbReference>
<evidence type="ECO:0000313" key="3">
    <source>
        <dbReference type="Proteomes" id="UP000600865"/>
    </source>
</evidence>
<reference evidence="2 3" key="1">
    <citation type="journal article" date="2014" name="Int. J. Syst. Evol. Microbiol.">
        <title>Complete genome sequence of Corynebacterium casei LMG S-19264T (=DSM 44701T), isolated from a smear-ripened cheese.</title>
        <authorList>
            <consortium name="US DOE Joint Genome Institute (JGI-PGF)"/>
            <person name="Walter F."/>
            <person name="Albersmeier A."/>
            <person name="Kalinowski J."/>
            <person name="Ruckert C."/>
        </authorList>
    </citation>
    <scope>NUCLEOTIDE SEQUENCE [LARGE SCALE GENOMIC DNA]</scope>
    <source>
        <strain evidence="2 3">KCTC 23968</strain>
    </source>
</reference>
<keyword evidence="3" id="KW-1185">Reference proteome</keyword>
<dbReference type="AlphaFoldDB" id="A0A918KJV4"/>
<evidence type="ECO:0000313" key="2">
    <source>
        <dbReference type="EMBL" id="GGX65912.1"/>
    </source>
</evidence>
<sequence length="175" mass="19804">MTIIDPEGEQVSDLISYNLSDPREYLSSGRSIDYAGRMFLTTEDILYSNRSNPMWTIVHDDVGRHDFTLTPCSAEMFRKLYGDDDPHHGCFGNLCKAVEKFGLGPDDVHTAFNIFMYVHVDSETGKIEVRPPQSRPGDCLKLRSEMDMFVGLTACSAGQSNNFTYKPIDYQISNR</sequence>
<dbReference type="Proteomes" id="UP000600865">
    <property type="component" value="Unassembled WGS sequence"/>
</dbReference>